<dbReference type="EMBL" id="FTNT01000002">
    <property type="protein sequence ID" value="SIR77118.1"/>
    <property type="molecule type" value="Genomic_DNA"/>
</dbReference>
<evidence type="ECO:0000256" key="2">
    <source>
        <dbReference type="ARBA" id="ARBA00022963"/>
    </source>
</evidence>
<dbReference type="PANTHER" id="PTHR14226:SF76">
    <property type="entry name" value="NTE FAMILY PROTEIN RSSA"/>
    <property type="match status" value="1"/>
</dbReference>
<evidence type="ECO:0000256" key="4">
    <source>
        <dbReference type="PROSITE-ProRule" id="PRU01161"/>
    </source>
</evidence>
<keyword evidence="7" id="KW-1185">Reference proteome</keyword>
<dbReference type="RefSeq" id="WP_076476733.1">
    <property type="nucleotide sequence ID" value="NZ_FTNT01000002.1"/>
</dbReference>
<dbReference type="PROSITE" id="PS51635">
    <property type="entry name" value="PNPLA"/>
    <property type="match status" value="1"/>
</dbReference>
<dbReference type="AlphaFoldDB" id="A0A1N7DN13"/>
<dbReference type="Proteomes" id="UP000186218">
    <property type="component" value="Unassembled WGS sequence"/>
</dbReference>
<keyword evidence="1 4" id="KW-0378">Hydrolase</keyword>
<feature type="domain" description="PNPLA" evidence="5">
    <location>
        <begin position="9"/>
        <end position="169"/>
    </location>
</feature>
<evidence type="ECO:0000259" key="5">
    <source>
        <dbReference type="PROSITE" id="PS51635"/>
    </source>
</evidence>
<dbReference type="InterPro" id="IPR016035">
    <property type="entry name" value="Acyl_Trfase/lysoPLipase"/>
</dbReference>
<protein>
    <submittedName>
        <fullName evidence="6">NTE family protein</fullName>
    </submittedName>
</protein>
<dbReference type="Pfam" id="PF01734">
    <property type="entry name" value="Patatin"/>
    <property type="match status" value="1"/>
</dbReference>
<dbReference type="Gene3D" id="3.40.1090.10">
    <property type="entry name" value="Cytosolic phospholipase A2 catalytic domain"/>
    <property type="match status" value="2"/>
</dbReference>
<dbReference type="SUPFAM" id="SSF52151">
    <property type="entry name" value="FabD/lysophospholipase-like"/>
    <property type="match status" value="1"/>
</dbReference>
<feature type="active site" description="Proton acceptor" evidence="4">
    <location>
        <position position="156"/>
    </location>
</feature>
<feature type="short sequence motif" description="DGA/G" evidence="4">
    <location>
        <begin position="156"/>
        <end position="158"/>
    </location>
</feature>
<dbReference type="InterPro" id="IPR002641">
    <property type="entry name" value="PNPLA_dom"/>
</dbReference>
<dbReference type="OrthoDB" id="5290098at2"/>
<dbReference type="PANTHER" id="PTHR14226">
    <property type="entry name" value="NEUROPATHY TARGET ESTERASE/SWISS CHEESE D.MELANOGASTER"/>
    <property type="match status" value="1"/>
</dbReference>
<name>A0A1N7DN13_9NOCA</name>
<keyword evidence="2 4" id="KW-0442">Lipid degradation</keyword>
<evidence type="ECO:0000256" key="1">
    <source>
        <dbReference type="ARBA" id="ARBA00022801"/>
    </source>
</evidence>
<feature type="short sequence motif" description="GXSXG" evidence="4">
    <location>
        <begin position="40"/>
        <end position="44"/>
    </location>
</feature>
<organism evidence="6 7">
    <name type="scientific">Williamsia sterculiae</name>
    <dbReference type="NCBI Taxonomy" id="1344003"/>
    <lineage>
        <taxon>Bacteria</taxon>
        <taxon>Bacillati</taxon>
        <taxon>Actinomycetota</taxon>
        <taxon>Actinomycetes</taxon>
        <taxon>Mycobacteriales</taxon>
        <taxon>Nocardiaceae</taxon>
        <taxon>Williamsia</taxon>
    </lineage>
</organism>
<dbReference type="STRING" id="1344003.SAMN05445060_0769"/>
<sequence length="327" mass="34744">MRVRARVAVALGSGGARGYAHIGAVQVLQERGHEIVAVAGSSMGALVGGLACADKLDDYVAWVLTLKQLDVMRLMDVSLTAPGVIHADKILDKVREIVGDTRIEDLPIPFTAVATDLTAGRPLWFQRGPLDTAIRASIAIPGVITPFEMDDRVLVDGGILDPLPVAPTAASLADFTIGVSIGTGSGDDLDTESHAADGPIRRLRRTAGPLLESDFVRSVVDRFAADPPRTTTEAAVVEAAADLTGELPPGKQSVEVAKRLGRFAVMNRSLDVMQEALARHQLAAYPPDVLVRVPRNACRSMDFHRAGEMIALGRRLTAEALDTQLPS</sequence>
<dbReference type="GO" id="GO:0016042">
    <property type="term" value="P:lipid catabolic process"/>
    <property type="evidence" value="ECO:0007669"/>
    <property type="project" value="UniProtKB-UniRule"/>
</dbReference>
<accession>A0A1N7DN13</accession>
<dbReference type="GO" id="GO:0016787">
    <property type="term" value="F:hydrolase activity"/>
    <property type="evidence" value="ECO:0007669"/>
    <property type="project" value="UniProtKB-UniRule"/>
</dbReference>
<evidence type="ECO:0000313" key="7">
    <source>
        <dbReference type="Proteomes" id="UP000186218"/>
    </source>
</evidence>
<dbReference type="InterPro" id="IPR050301">
    <property type="entry name" value="NTE"/>
</dbReference>
<keyword evidence="3 4" id="KW-0443">Lipid metabolism</keyword>
<feature type="active site" description="Nucleophile" evidence="4">
    <location>
        <position position="42"/>
    </location>
</feature>
<evidence type="ECO:0000256" key="3">
    <source>
        <dbReference type="ARBA" id="ARBA00023098"/>
    </source>
</evidence>
<comment type="caution">
    <text evidence="4">Lacks conserved residue(s) required for the propagation of feature annotation.</text>
</comment>
<evidence type="ECO:0000313" key="6">
    <source>
        <dbReference type="EMBL" id="SIR77118.1"/>
    </source>
</evidence>
<gene>
    <name evidence="6" type="ORF">SAMN05445060_0769</name>
</gene>
<proteinExistence type="predicted"/>
<reference evidence="6 7" key="1">
    <citation type="submission" date="2017-01" db="EMBL/GenBank/DDBJ databases">
        <authorList>
            <person name="Mah S.A."/>
            <person name="Swanson W.J."/>
            <person name="Moy G.W."/>
            <person name="Vacquier V.D."/>
        </authorList>
    </citation>
    <scope>NUCLEOTIDE SEQUENCE [LARGE SCALE GENOMIC DNA]</scope>
    <source>
        <strain evidence="6 7">CPCC 203464</strain>
    </source>
</reference>